<gene>
    <name evidence="4" type="primary">LOC103505089</name>
</gene>
<dbReference type="InterPro" id="IPR002557">
    <property type="entry name" value="Chitin-bd_dom"/>
</dbReference>
<evidence type="ECO:0000259" key="2">
    <source>
        <dbReference type="PROSITE" id="PS50940"/>
    </source>
</evidence>
<dbReference type="AlphaFoldDB" id="A0A3Q0IJD6"/>
<dbReference type="Proteomes" id="UP000079169">
    <property type="component" value="Unplaced"/>
</dbReference>
<dbReference type="PaxDb" id="121845-A0A3Q0IJD6"/>
<dbReference type="PROSITE" id="PS50940">
    <property type="entry name" value="CHIT_BIND_II"/>
    <property type="match status" value="1"/>
</dbReference>
<dbReference type="GeneID" id="103505089"/>
<accession>A0A3Q0IJD6</accession>
<dbReference type="GO" id="GO:0008061">
    <property type="term" value="F:chitin binding"/>
    <property type="evidence" value="ECO:0007669"/>
    <property type="project" value="InterPro"/>
</dbReference>
<organism evidence="3 4">
    <name type="scientific">Diaphorina citri</name>
    <name type="common">Asian citrus psyllid</name>
    <dbReference type="NCBI Taxonomy" id="121845"/>
    <lineage>
        <taxon>Eukaryota</taxon>
        <taxon>Metazoa</taxon>
        <taxon>Ecdysozoa</taxon>
        <taxon>Arthropoda</taxon>
        <taxon>Hexapoda</taxon>
        <taxon>Insecta</taxon>
        <taxon>Pterygota</taxon>
        <taxon>Neoptera</taxon>
        <taxon>Paraneoptera</taxon>
        <taxon>Hemiptera</taxon>
        <taxon>Sternorrhyncha</taxon>
        <taxon>Psylloidea</taxon>
        <taxon>Psyllidae</taxon>
        <taxon>Diaphorininae</taxon>
        <taxon>Diaphorina</taxon>
    </lineage>
</organism>
<sequence>MFLCSVFCFTRLTKRIVVSDGLEEGTSVKKPRAPAASDYVRDPKQGIDDEENEEDRRKTLPPPGFLSASVQQYLELGKSIPGRPGTDYPILSVVPYTDFYCDDQPYPGFFADTETRCQAWHYCDIDGRQASFLCPNGTQFSQAVFVCDWWFNVRCDLSRKLYAINARLYQAPKLSPTRRHRVITKDLLDNIFLR</sequence>
<keyword evidence="3" id="KW-1185">Reference proteome</keyword>
<feature type="domain" description="Chitin-binding type-2" evidence="2">
    <location>
        <begin position="98"/>
        <end position="157"/>
    </location>
</feature>
<dbReference type="KEGG" id="dci:103505089"/>
<dbReference type="Gene3D" id="2.170.140.10">
    <property type="entry name" value="Chitin binding domain"/>
    <property type="match status" value="1"/>
</dbReference>
<dbReference type="GO" id="GO:0005576">
    <property type="term" value="C:extracellular region"/>
    <property type="evidence" value="ECO:0007669"/>
    <property type="project" value="InterPro"/>
</dbReference>
<dbReference type="PANTHER" id="PTHR22933">
    <property type="entry name" value="FI18007P1-RELATED"/>
    <property type="match status" value="1"/>
</dbReference>
<protein>
    <submittedName>
        <fullName evidence="4">Uncharacterized protein LOC103505089</fullName>
    </submittedName>
</protein>
<dbReference type="InterPro" id="IPR036508">
    <property type="entry name" value="Chitin-bd_dom_sf"/>
</dbReference>
<reference evidence="4" key="1">
    <citation type="submission" date="2025-08" db="UniProtKB">
        <authorList>
            <consortium name="RefSeq"/>
        </authorList>
    </citation>
    <scope>IDENTIFICATION</scope>
</reference>
<dbReference type="STRING" id="121845.A0A3Q0IJD6"/>
<evidence type="ECO:0000313" key="3">
    <source>
        <dbReference type="Proteomes" id="UP000079169"/>
    </source>
</evidence>
<proteinExistence type="predicted"/>
<dbReference type="SUPFAM" id="SSF57625">
    <property type="entry name" value="Invertebrate chitin-binding proteins"/>
    <property type="match status" value="1"/>
</dbReference>
<feature type="region of interest" description="Disordered" evidence="1">
    <location>
        <begin position="27"/>
        <end position="64"/>
    </location>
</feature>
<evidence type="ECO:0000256" key="1">
    <source>
        <dbReference type="SAM" id="MobiDB-lite"/>
    </source>
</evidence>
<dbReference type="InterPro" id="IPR052976">
    <property type="entry name" value="Scoloptoxin-like"/>
</dbReference>
<dbReference type="RefSeq" id="XP_026676277.1">
    <property type="nucleotide sequence ID" value="XM_026820476.1"/>
</dbReference>
<evidence type="ECO:0000313" key="4">
    <source>
        <dbReference type="RefSeq" id="XP_026676277.1"/>
    </source>
</evidence>
<dbReference type="PANTHER" id="PTHR22933:SF18">
    <property type="match status" value="1"/>
</dbReference>
<dbReference type="Pfam" id="PF01607">
    <property type="entry name" value="CBM_14"/>
    <property type="match status" value="1"/>
</dbReference>
<name>A0A3Q0IJD6_DIACI</name>